<dbReference type="Pfam" id="PF15087">
    <property type="entry name" value="DUF4551"/>
    <property type="match status" value="1"/>
</dbReference>
<reference evidence="2 3" key="1">
    <citation type="submission" date="2024-06" db="EMBL/GenBank/DDBJ databases">
        <authorList>
            <person name="Pan Q."/>
            <person name="Wen M."/>
            <person name="Jouanno E."/>
            <person name="Zahm M."/>
            <person name="Klopp C."/>
            <person name="Cabau C."/>
            <person name="Louis A."/>
            <person name="Berthelot C."/>
            <person name="Parey E."/>
            <person name="Roest Crollius H."/>
            <person name="Montfort J."/>
            <person name="Robinson-Rechavi M."/>
            <person name="Bouchez O."/>
            <person name="Lampietro C."/>
            <person name="Lopez Roques C."/>
            <person name="Donnadieu C."/>
            <person name="Postlethwait J."/>
            <person name="Bobe J."/>
            <person name="Verreycken H."/>
            <person name="Guiguen Y."/>
        </authorList>
    </citation>
    <scope>NUCLEOTIDE SEQUENCE [LARGE SCALE GENOMIC DNA]</scope>
    <source>
        <strain evidence="2">Up_M1</strain>
        <tissue evidence="2">Testis</tissue>
    </source>
</reference>
<dbReference type="InterPro" id="IPR027878">
    <property type="entry name" value="DUF4551"/>
</dbReference>
<accession>A0ABD0WG85</accession>
<dbReference type="PANTHER" id="PTHR35354">
    <property type="entry name" value="RGD1561648"/>
    <property type="match status" value="1"/>
</dbReference>
<sequence>MSFIGAPAVPCIPMARTGDGGFLCRRNSKLDSFLKRNTDSGVYERIRAYEPCVVVSECVNKVFMHVVLSDDCVYLTEYPPRTLTTAVNFRHIRDIELVNDLPEFLSGRDRERSQHIRVVYSTSTPSGKENKLLSGEPHFLPVPSAHQHGLISTHMESVGGPLISTGSQAAGDGWNISPLSPRKNRKEEEEEDSVPIRRTNRSASCPNPGTLGLNLPQPLPPPPAPESLSLSPLSRLSPVSTSPGHWTQRPREAPLMPRRSSMLARLLKRERVVGERHEGIEEEKGGERESELHLYAVSAVSWIYLHLLSSWNSYIIRSTLQLDPMYRRRCTVMLDASPQKQPPISWERTAHLFGQMSAELLQEGISLEAVYLLVQELHTAAHRSITLRKLFWRSGDMLPFLVQRLEDSLPSCHRPEPNTADSLLLCTLICQTLALMFRETEIEPARLDVLTAKQGSLTARLLLALVCDPELQCQSQDLRSFSPDLRQSSAPRKELQGLLEEYLDAACSLLFELVVLCQEASRTSSREHFLTVCWIVEILQPHPYFLSFVGHQARQVIVVVSGSPAPFSPCQAVLLYQRCRVLLVFLKYSSHLCQYLQREYSEEFRYYVKLHCVDKKLLPQYPISQPAIHVVSQLLGLMLQKT</sequence>
<gene>
    <name evidence="2" type="ORF">UPYG_G00344670</name>
</gene>
<keyword evidence="3" id="KW-1185">Reference proteome</keyword>
<dbReference type="AlphaFoldDB" id="A0ABD0WG85"/>
<protein>
    <submittedName>
        <fullName evidence="2">Uncharacterized protein</fullName>
    </submittedName>
</protein>
<comment type="caution">
    <text evidence="2">The sequence shown here is derived from an EMBL/GenBank/DDBJ whole genome shotgun (WGS) entry which is preliminary data.</text>
</comment>
<evidence type="ECO:0000313" key="3">
    <source>
        <dbReference type="Proteomes" id="UP001557470"/>
    </source>
</evidence>
<evidence type="ECO:0000256" key="1">
    <source>
        <dbReference type="SAM" id="MobiDB-lite"/>
    </source>
</evidence>
<feature type="compositionally biased region" description="Low complexity" evidence="1">
    <location>
        <begin position="206"/>
        <end position="216"/>
    </location>
</feature>
<organism evidence="2 3">
    <name type="scientific">Umbra pygmaea</name>
    <name type="common">Eastern mudminnow</name>
    <dbReference type="NCBI Taxonomy" id="75934"/>
    <lineage>
        <taxon>Eukaryota</taxon>
        <taxon>Metazoa</taxon>
        <taxon>Chordata</taxon>
        <taxon>Craniata</taxon>
        <taxon>Vertebrata</taxon>
        <taxon>Euteleostomi</taxon>
        <taxon>Actinopterygii</taxon>
        <taxon>Neopterygii</taxon>
        <taxon>Teleostei</taxon>
        <taxon>Protacanthopterygii</taxon>
        <taxon>Esociformes</taxon>
        <taxon>Umbridae</taxon>
        <taxon>Umbra</taxon>
    </lineage>
</organism>
<dbReference type="EMBL" id="JAGEUA010000011">
    <property type="protein sequence ID" value="KAL0962737.1"/>
    <property type="molecule type" value="Genomic_DNA"/>
</dbReference>
<name>A0ABD0WG85_UMBPY</name>
<feature type="compositionally biased region" description="Low complexity" evidence="1">
    <location>
        <begin position="226"/>
        <end position="243"/>
    </location>
</feature>
<feature type="region of interest" description="Disordered" evidence="1">
    <location>
        <begin position="156"/>
        <end position="253"/>
    </location>
</feature>
<dbReference type="PANTHER" id="PTHR35354:SF1">
    <property type="entry name" value="RGD1561648"/>
    <property type="match status" value="1"/>
</dbReference>
<evidence type="ECO:0000313" key="2">
    <source>
        <dbReference type="EMBL" id="KAL0962737.1"/>
    </source>
</evidence>
<dbReference type="Proteomes" id="UP001557470">
    <property type="component" value="Unassembled WGS sequence"/>
</dbReference>
<proteinExistence type="predicted"/>